<organism evidence="1 2">
    <name type="scientific">[Clostridium] asparagiforme DSM 15981</name>
    <dbReference type="NCBI Taxonomy" id="518636"/>
    <lineage>
        <taxon>Bacteria</taxon>
        <taxon>Bacillati</taxon>
        <taxon>Bacillota</taxon>
        <taxon>Clostridia</taxon>
        <taxon>Lachnospirales</taxon>
        <taxon>Lachnospiraceae</taxon>
        <taxon>Enterocloster</taxon>
    </lineage>
</organism>
<dbReference type="AlphaFoldDB" id="C0CTB4"/>
<name>C0CTB4_9FIRM</name>
<proteinExistence type="predicted"/>
<comment type="caution">
    <text evidence="1">The sequence shown here is derived from an EMBL/GenBank/DDBJ whole genome shotgun (WGS) entry which is preliminary data.</text>
</comment>
<sequence>MQIACGAVGFVPPVRRYADGYTKSRPFVYRNQFGAGCGEMPPGLRRRRHCCENAAPTAGKHAPGLVNRLEMWYDMRKPGYAKCGTTWD</sequence>
<dbReference type="EMBL" id="ACCJ01000014">
    <property type="protein sequence ID" value="EEG57680.1"/>
    <property type="molecule type" value="Genomic_DNA"/>
</dbReference>
<keyword evidence="2" id="KW-1185">Reference proteome</keyword>
<evidence type="ECO:0000313" key="1">
    <source>
        <dbReference type="EMBL" id="EEG57680.1"/>
    </source>
</evidence>
<reference evidence="1 2" key="2">
    <citation type="submission" date="2009-02" db="EMBL/GenBank/DDBJ databases">
        <title>Draft genome sequence of Clostridium asparagiforme (DSM 15981).</title>
        <authorList>
            <person name="Sudarsanam P."/>
            <person name="Ley R."/>
            <person name="Guruge J."/>
            <person name="Turnbaugh P.J."/>
            <person name="Mahowald M."/>
            <person name="Liep D."/>
            <person name="Gordon J."/>
        </authorList>
    </citation>
    <scope>NUCLEOTIDE SEQUENCE [LARGE SCALE GENOMIC DNA]</scope>
    <source>
        <strain evidence="1 2">DSM 15981</strain>
    </source>
</reference>
<dbReference type="Proteomes" id="UP000004756">
    <property type="component" value="Unassembled WGS sequence"/>
</dbReference>
<reference evidence="1 2" key="1">
    <citation type="submission" date="2009-01" db="EMBL/GenBank/DDBJ databases">
        <authorList>
            <person name="Fulton L."/>
            <person name="Clifton S."/>
            <person name="Fulton B."/>
            <person name="Xu J."/>
            <person name="Minx P."/>
            <person name="Pepin K.H."/>
            <person name="Johnson M."/>
            <person name="Bhonagiri V."/>
            <person name="Nash W.E."/>
            <person name="Mardis E.R."/>
            <person name="Wilson R.K."/>
        </authorList>
    </citation>
    <scope>NUCLEOTIDE SEQUENCE [LARGE SCALE GENOMIC DNA]</scope>
    <source>
        <strain evidence="1 2">DSM 15981</strain>
    </source>
</reference>
<accession>C0CTB4</accession>
<protein>
    <submittedName>
        <fullName evidence="1">Uncharacterized protein</fullName>
    </submittedName>
</protein>
<dbReference type="HOGENOM" id="CLU_2463541_0_0_9"/>
<gene>
    <name evidence="1" type="ORF">CLOSTASPAR_00212</name>
</gene>
<evidence type="ECO:0000313" key="2">
    <source>
        <dbReference type="Proteomes" id="UP000004756"/>
    </source>
</evidence>